<protein>
    <submittedName>
        <fullName evidence="4">Response regulator</fullName>
    </submittedName>
</protein>
<feature type="domain" description="Response regulatory" evidence="3">
    <location>
        <begin position="6"/>
        <end position="122"/>
    </location>
</feature>
<reference evidence="4 5" key="1">
    <citation type="submission" date="2024-09" db="EMBL/GenBank/DDBJ databases">
        <authorList>
            <person name="Sun Q."/>
            <person name="Mori K."/>
        </authorList>
    </citation>
    <scope>NUCLEOTIDE SEQUENCE [LARGE SCALE GENOMIC DNA]</scope>
    <source>
        <strain evidence="4 5">CCM 7468</strain>
    </source>
</reference>
<evidence type="ECO:0000313" key="5">
    <source>
        <dbReference type="Proteomes" id="UP001589789"/>
    </source>
</evidence>
<dbReference type="SMART" id="SM00448">
    <property type="entry name" value="REC"/>
    <property type="match status" value="1"/>
</dbReference>
<evidence type="ECO:0000256" key="1">
    <source>
        <dbReference type="ARBA" id="ARBA00022553"/>
    </source>
</evidence>
<dbReference type="InterPro" id="IPR001789">
    <property type="entry name" value="Sig_transdc_resp-reg_receiver"/>
</dbReference>
<feature type="modified residue" description="4-aspartylphosphate" evidence="2">
    <location>
        <position position="57"/>
    </location>
</feature>
<dbReference type="Proteomes" id="UP001589789">
    <property type="component" value="Unassembled WGS sequence"/>
</dbReference>
<dbReference type="PROSITE" id="PS50110">
    <property type="entry name" value="RESPONSE_REGULATORY"/>
    <property type="match status" value="1"/>
</dbReference>
<evidence type="ECO:0000259" key="3">
    <source>
        <dbReference type="PROSITE" id="PS50110"/>
    </source>
</evidence>
<evidence type="ECO:0000256" key="2">
    <source>
        <dbReference type="PROSITE-ProRule" id="PRU00169"/>
    </source>
</evidence>
<accession>A0ABV6IZG2</accession>
<dbReference type="Gene3D" id="3.40.50.2300">
    <property type="match status" value="1"/>
</dbReference>
<dbReference type="SUPFAM" id="SSF52172">
    <property type="entry name" value="CheY-like"/>
    <property type="match status" value="1"/>
</dbReference>
<dbReference type="InterPro" id="IPR011006">
    <property type="entry name" value="CheY-like_superfamily"/>
</dbReference>
<dbReference type="EMBL" id="JBHLVZ010000089">
    <property type="protein sequence ID" value="MFC0389014.1"/>
    <property type="molecule type" value="Genomic_DNA"/>
</dbReference>
<dbReference type="PANTHER" id="PTHR44591">
    <property type="entry name" value="STRESS RESPONSE REGULATOR PROTEIN 1"/>
    <property type="match status" value="1"/>
</dbReference>
<dbReference type="RefSeq" id="WP_377055982.1">
    <property type="nucleotide sequence ID" value="NZ_JBHLVZ010000089.1"/>
</dbReference>
<name>A0ABV6IZG2_9PROT</name>
<organism evidence="4 5">
    <name type="scientific">Muricoccus vinaceus</name>
    <dbReference type="NCBI Taxonomy" id="424704"/>
    <lineage>
        <taxon>Bacteria</taxon>
        <taxon>Pseudomonadati</taxon>
        <taxon>Pseudomonadota</taxon>
        <taxon>Alphaproteobacteria</taxon>
        <taxon>Acetobacterales</taxon>
        <taxon>Roseomonadaceae</taxon>
        <taxon>Muricoccus</taxon>
    </lineage>
</organism>
<keyword evidence="1 2" id="KW-0597">Phosphoprotein</keyword>
<proteinExistence type="predicted"/>
<dbReference type="Pfam" id="PF00072">
    <property type="entry name" value="Response_reg"/>
    <property type="match status" value="1"/>
</dbReference>
<sequence>MTAPPVLLLVEDHDFVLEFLQCMFLEAGNDVVGINDGVAALTALRTDIDGFSAVMADIQLGSRGPGGWDVGQQARSLAPRLPIVYLTGNDMHDWLARSVAKSALVSKPFRSDYLIQVVANELVEATRSCVRAQQATILPGVGVRNGSMARHSLPQALAGRGRVGT</sequence>
<keyword evidence="5" id="KW-1185">Reference proteome</keyword>
<evidence type="ECO:0000313" key="4">
    <source>
        <dbReference type="EMBL" id="MFC0389014.1"/>
    </source>
</evidence>
<dbReference type="InterPro" id="IPR050595">
    <property type="entry name" value="Bact_response_regulator"/>
</dbReference>
<comment type="caution">
    <text evidence="4">The sequence shown here is derived from an EMBL/GenBank/DDBJ whole genome shotgun (WGS) entry which is preliminary data.</text>
</comment>
<gene>
    <name evidence="4" type="ORF">ACFFIC_26195</name>
</gene>
<dbReference type="PANTHER" id="PTHR44591:SF21">
    <property type="entry name" value="TWO-COMPONENT RESPONSE REGULATOR"/>
    <property type="match status" value="1"/>
</dbReference>